<name>A0A096BPX4_9BACT</name>
<keyword evidence="2" id="KW-0413">Isomerase</keyword>
<dbReference type="GO" id="GO:0051083">
    <property type="term" value="P:'de novo' cotranslational protein folding"/>
    <property type="evidence" value="ECO:0007669"/>
    <property type="project" value="TreeGrafter"/>
</dbReference>
<dbReference type="Proteomes" id="UP000029525">
    <property type="component" value="Unassembled WGS sequence"/>
</dbReference>
<evidence type="ECO:0000313" key="3">
    <source>
        <dbReference type="Proteomes" id="UP000029525"/>
    </source>
</evidence>
<dbReference type="GO" id="GO:0044183">
    <property type="term" value="F:protein folding chaperone"/>
    <property type="evidence" value="ECO:0007669"/>
    <property type="project" value="TreeGrafter"/>
</dbReference>
<dbReference type="Pfam" id="PF05697">
    <property type="entry name" value="Trigger_N"/>
    <property type="match status" value="1"/>
</dbReference>
<dbReference type="InterPro" id="IPR037041">
    <property type="entry name" value="Trigger_fac_C_sf"/>
</dbReference>
<dbReference type="SUPFAM" id="SSF109998">
    <property type="entry name" value="Triger factor/SurA peptide-binding domain-like"/>
    <property type="match status" value="1"/>
</dbReference>
<dbReference type="InterPro" id="IPR005215">
    <property type="entry name" value="Trig_fac"/>
</dbReference>
<evidence type="ECO:0000313" key="2">
    <source>
        <dbReference type="EMBL" id="KGF44702.1"/>
    </source>
</evidence>
<dbReference type="InterPro" id="IPR008881">
    <property type="entry name" value="Trigger_fac_ribosome-bd_bac"/>
</dbReference>
<dbReference type="Gene3D" id="3.30.70.1050">
    <property type="entry name" value="Trigger factor ribosome-binding domain"/>
    <property type="match status" value="1"/>
</dbReference>
<dbReference type="PANTHER" id="PTHR30560:SF3">
    <property type="entry name" value="TRIGGER FACTOR-LIKE PROTEIN TIG, CHLOROPLASTIC"/>
    <property type="match status" value="1"/>
</dbReference>
<dbReference type="GO" id="GO:0003755">
    <property type="term" value="F:peptidyl-prolyl cis-trans isomerase activity"/>
    <property type="evidence" value="ECO:0007669"/>
    <property type="project" value="TreeGrafter"/>
</dbReference>
<gene>
    <name evidence="2" type="ORF">HMPREF0647_05710</name>
</gene>
<dbReference type="EMBL" id="JRNQ01000030">
    <property type="protein sequence ID" value="KGF44702.1"/>
    <property type="molecule type" value="Genomic_DNA"/>
</dbReference>
<dbReference type="RefSeq" id="WP_036866976.1">
    <property type="nucleotide sequence ID" value="NZ_JRNQ01000030.1"/>
</dbReference>
<dbReference type="InterPro" id="IPR027304">
    <property type="entry name" value="Trigger_fact/SurA_dom_sf"/>
</dbReference>
<dbReference type="Gene3D" id="1.10.3120.10">
    <property type="entry name" value="Trigger factor, C-terminal domain"/>
    <property type="match status" value="1"/>
</dbReference>
<accession>A0A096BPX4</accession>
<feature type="domain" description="Trigger factor ribosome-binding bacterial" evidence="1">
    <location>
        <begin position="1"/>
        <end position="147"/>
    </location>
</feature>
<organism evidence="2 3">
    <name type="scientific">Prevotella bivia DNF00320</name>
    <dbReference type="NCBI Taxonomy" id="1401068"/>
    <lineage>
        <taxon>Bacteria</taxon>
        <taxon>Pseudomonadati</taxon>
        <taxon>Bacteroidota</taxon>
        <taxon>Bacteroidia</taxon>
        <taxon>Bacteroidales</taxon>
        <taxon>Prevotellaceae</taxon>
        <taxon>Prevotella</taxon>
    </lineage>
</organism>
<dbReference type="GO" id="GO:0015031">
    <property type="term" value="P:protein transport"/>
    <property type="evidence" value="ECO:0007669"/>
    <property type="project" value="InterPro"/>
</dbReference>
<dbReference type="OrthoDB" id="9767721at2"/>
<dbReference type="InterPro" id="IPR036611">
    <property type="entry name" value="Trigger_fac_ribosome-bd_sf"/>
</dbReference>
<dbReference type="NCBIfam" id="TIGR00115">
    <property type="entry name" value="tig"/>
    <property type="match status" value="1"/>
</dbReference>
<dbReference type="PANTHER" id="PTHR30560">
    <property type="entry name" value="TRIGGER FACTOR CHAPERONE AND PEPTIDYL-PROLYL CIS/TRANS ISOMERASE"/>
    <property type="match status" value="1"/>
</dbReference>
<dbReference type="GO" id="GO:0043335">
    <property type="term" value="P:protein unfolding"/>
    <property type="evidence" value="ECO:0007669"/>
    <property type="project" value="TreeGrafter"/>
</dbReference>
<dbReference type="PIRSF" id="PIRSF003095">
    <property type="entry name" value="Trigger_factor"/>
    <property type="match status" value="1"/>
</dbReference>
<dbReference type="AlphaFoldDB" id="A0A096BPX4"/>
<protein>
    <submittedName>
        <fullName evidence="2">Peptidylprolyl isomerase</fullName>
    </submittedName>
</protein>
<proteinExistence type="predicted"/>
<comment type="caution">
    <text evidence="2">The sequence shown here is derived from an EMBL/GenBank/DDBJ whole genome shotgun (WGS) entry which is preliminary data.</text>
</comment>
<reference evidence="2 3" key="1">
    <citation type="submission" date="2014-07" db="EMBL/GenBank/DDBJ databases">
        <authorList>
            <person name="McCorrison J."/>
            <person name="Sanka R."/>
            <person name="Torralba M."/>
            <person name="Gillis M."/>
            <person name="Haft D.H."/>
            <person name="Methe B."/>
            <person name="Sutton G."/>
            <person name="Nelson K.E."/>
        </authorList>
    </citation>
    <scope>NUCLEOTIDE SEQUENCE [LARGE SCALE GENOMIC DNA]</scope>
    <source>
        <strain evidence="2 3">DNF00320</strain>
    </source>
</reference>
<evidence type="ECO:0000259" key="1">
    <source>
        <dbReference type="Pfam" id="PF05697"/>
    </source>
</evidence>
<dbReference type="GO" id="GO:0043022">
    <property type="term" value="F:ribosome binding"/>
    <property type="evidence" value="ECO:0007669"/>
    <property type="project" value="TreeGrafter"/>
</dbReference>
<dbReference type="SUPFAM" id="SSF102735">
    <property type="entry name" value="Trigger factor ribosome-binding domain"/>
    <property type="match status" value="1"/>
</dbReference>
<sequence>MNISFENPDKINGLMTIVVEEADYKEEVEKALKDYRKRANIPGFRPGQVPMGLIKRQFGTQLKMDAVNKLLGENLQKYIADNKIQMLGQPMASEKQDAVDLEKEAPYTFMFDIAVAPEFKAALSGKDKVAYYEIEVDDKMIDQQVEMFQSRAGHYDKVEEFDADKRDMLKGDLRELDANGNTLEGGLTIEGASLMPQYIKVEDQKNLFNGAKLGDIITWNPCAAYPENDAEVSSLLKIKKEEVAEHTGNFSYQITEISRFVNAENNKELWVSVYGEDAKIEDEAAFRKHIADGLAAQLEGDSNYKFIQDVRTHMEKKVGKLAFPDELLKRIMLANNQEKGAEFVEKNYENSIKELTWHLIKEQLAVAQGIKVEDKDIRDSAIQMARAQFAQYGMTNVPEEYLTNYADEMLKQRENIDSFVEAALDRKLSEKLKEVVKLDKKTISLEEFNKLVSAK</sequence>